<dbReference type="CTD" id="126119"/>
<dbReference type="GeneID" id="110197918"/>
<sequence>MRSSPNLSFSLPPQKHSLTCPLSPPHGLRQELPWGLAARQGWLDREGRRPFVTFLFFSACLAPWDICLGPWTKSLVNKEEDKEDTTQSPHFMEGKTPAIWDTVGASRSPAPCHPAAQDPFLAKDLPGCSSDLPMKSNYNDYGIIGQTGRLEDHEIHKDRPPFQRRIEAAAHSGQRRWTLGSDRPGLDCTYGPCTRRVVMGAFC</sequence>
<dbReference type="Proteomes" id="UP000515140">
    <property type="component" value="Unplaced"/>
</dbReference>
<accession>A0A6P5IZS4</accession>
<gene>
    <name evidence="2" type="primary">JOSD2</name>
</gene>
<proteinExistence type="predicted"/>
<keyword evidence="1" id="KW-1185">Reference proteome</keyword>
<organism evidence="1 2">
    <name type="scientific">Phascolarctos cinereus</name>
    <name type="common">Koala</name>
    <dbReference type="NCBI Taxonomy" id="38626"/>
    <lineage>
        <taxon>Eukaryota</taxon>
        <taxon>Metazoa</taxon>
        <taxon>Chordata</taxon>
        <taxon>Craniata</taxon>
        <taxon>Vertebrata</taxon>
        <taxon>Euteleostomi</taxon>
        <taxon>Mammalia</taxon>
        <taxon>Metatheria</taxon>
        <taxon>Diprotodontia</taxon>
        <taxon>Phascolarctidae</taxon>
        <taxon>Phascolarctos</taxon>
    </lineage>
</organism>
<dbReference type="RefSeq" id="XP_020827627.1">
    <property type="nucleotide sequence ID" value="XM_020971968.1"/>
</dbReference>
<protein>
    <submittedName>
        <fullName evidence="2">Josephin-2 isoform X2</fullName>
    </submittedName>
</protein>
<evidence type="ECO:0000313" key="1">
    <source>
        <dbReference type="Proteomes" id="UP000515140"/>
    </source>
</evidence>
<name>A0A6P5IZS4_PHACI</name>
<evidence type="ECO:0000313" key="2">
    <source>
        <dbReference type="RefSeq" id="XP_020827627.1"/>
    </source>
</evidence>
<reference evidence="2" key="1">
    <citation type="submission" date="2025-08" db="UniProtKB">
        <authorList>
            <consortium name="RefSeq"/>
        </authorList>
    </citation>
    <scope>IDENTIFICATION</scope>
    <source>
        <tissue evidence="2">Spleen</tissue>
    </source>
</reference>
<dbReference type="AlphaFoldDB" id="A0A6P5IZS4"/>